<protein>
    <submittedName>
        <fullName evidence="2">Fic family protein</fullName>
    </submittedName>
</protein>
<comment type="caution">
    <text evidence="2">The sequence shown here is derived from an EMBL/GenBank/DDBJ whole genome shotgun (WGS) entry which is preliminary data.</text>
</comment>
<dbReference type="Proteomes" id="UP001501757">
    <property type="component" value="Unassembled WGS sequence"/>
</dbReference>
<dbReference type="InterPro" id="IPR040198">
    <property type="entry name" value="Fido_containing"/>
</dbReference>
<feature type="domain" description="Fido" evidence="1">
    <location>
        <begin position="114"/>
        <end position="270"/>
    </location>
</feature>
<dbReference type="SUPFAM" id="SSF46785">
    <property type="entry name" value="Winged helix' DNA-binding domain"/>
    <property type="match status" value="1"/>
</dbReference>
<reference evidence="2 3" key="1">
    <citation type="journal article" date="2019" name="Int. J. Syst. Evol. Microbiol.">
        <title>The Global Catalogue of Microorganisms (GCM) 10K type strain sequencing project: providing services to taxonomists for standard genome sequencing and annotation.</title>
        <authorList>
            <consortium name="The Broad Institute Genomics Platform"/>
            <consortium name="The Broad Institute Genome Sequencing Center for Infectious Disease"/>
            <person name="Wu L."/>
            <person name="Ma J."/>
        </authorList>
    </citation>
    <scope>NUCLEOTIDE SEQUENCE [LARGE SCALE GENOMIC DNA]</scope>
    <source>
        <strain evidence="2 3">JCM 13378</strain>
    </source>
</reference>
<name>A0ABN0XV70_9ALTE</name>
<evidence type="ECO:0000259" key="1">
    <source>
        <dbReference type="PROSITE" id="PS51459"/>
    </source>
</evidence>
<evidence type="ECO:0000313" key="2">
    <source>
        <dbReference type="EMBL" id="GAA0373516.1"/>
    </source>
</evidence>
<dbReference type="Pfam" id="PF02661">
    <property type="entry name" value="Fic"/>
    <property type="match status" value="1"/>
</dbReference>
<dbReference type="PANTHER" id="PTHR13504:SF33">
    <property type="entry name" value="FIC FAMILY PROTEIN"/>
    <property type="match status" value="1"/>
</dbReference>
<proteinExistence type="predicted"/>
<dbReference type="Pfam" id="PF13776">
    <property type="entry name" value="DUF4172"/>
    <property type="match status" value="1"/>
</dbReference>
<dbReference type="InterPro" id="IPR025230">
    <property type="entry name" value="DUF4172"/>
</dbReference>
<dbReference type="RefSeq" id="WP_343847389.1">
    <property type="nucleotide sequence ID" value="NZ_BAAAEI010000030.1"/>
</dbReference>
<sequence>MYIWEQADWPDFRWDSSVLKPLLDEARLLQGRLIGRTESGPAGISLEVELDALIQNAIRTSEIEGELLDTGSVRSSVARQLGLEQAGVSAGATPESESLVALLLEATHQPDQPLSEELLCHWQSLLFPNGAGLFANVLVGELRGQHPMQVISGRLDKPRVHFQAPSRQGLEAELSAFMHWFNHPPATLDPLLRAGIAHLWLLTLHPFDDGNGRVTRAVTDRALAQAEAQSIRFYSLSEAIMAKRSQYYEQLEQTQRGDLDITNWLVWFMQTLNQAMQQALHRIRRVVNKAHFWKRHAAEHLNARQIKVLNRLLDSTGEAFEHGINASKYKAITKVSKATATRDLAELLEKGCLQKLPEGGRSTRYILTDSAVDDTFTAEPSRMQRKTGD</sequence>
<dbReference type="Gene3D" id="1.10.3290.10">
    <property type="entry name" value="Fido-like domain"/>
    <property type="match status" value="1"/>
</dbReference>
<dbReference type="InterPro" id="IPR036597">
    <property type="entry name" value="Fido-like_dom_sf"/>
</dbReference>
<dbReference type="Gene3D" id="1.10.10.10">
    <property type="entry name" value="Winged helix-like DNA-binding domain superfamily/Winged helix DNA-binding domain"/>
    <property type="match status" value="1"/>
</dbReference>
<evidence type="ECO:0000313" key="3">
    <source>
        <dbReference type="Proteomes" id="UP001501757"/>
    </source>
</evidence>
<dbReference type="InterPro" id="IPR036388">
    <property type="entry name" value="WH-like_DNA-bd_sf"/>
</dbReference>
<accession>A0ABN0XV70</accession>
<dbReference type="EMBL" id="BAAAEI010000030">
    <property type="protein sequence ID" value="GAA0373516.1"/>
    <property type="molecule type" value="Genomic_DNA"/>
</dbReference>
<keyword evidence="3" id="KW-1185">Reference proteome</keyword>
<dbReference type="SUPFAM" id="SSF140931">
    <property type="entry name" value="Fic-like"/>
    <property type="match status" value="1"/>
</dbReference>
<gene>
    <name evidence="2" type="ORF">GCM10009092_42120</name>
</gene>
<dbReference type="InterPro" id="IPR036390">
    <property type="entry name" value="WH_DNA-bd_sf"/>
</dbReference>
<dbReference type="InterPro" id="IPR003812">
    <property type="entry name" value="Fido"/>
</dbReference>
<organism evidence="2 3">
    <name type="scientific">Bowmanella denitrificans</name>
    <dbReference type="NCBI Taxonomy" id="366582"/>
    <lineage>
        <taxon>Bacteria</taxon>
        <taxon>Pseudomonadati</taxon>
        <taxon>Pseudomonadota</taxon>
        <taxon>Gammaproteobacteria</taxon>
        <taxon>Alteromonadales</taxon>
        <taxon>Alteromonadaceae</taxon>
        <taxon>Bowmanella</taxon>
    </lineage>
</organism>
<dbReference type="PANTHER" id="PTHR13504">
    <property type="entry name" value="FIDO DOMAIN-CONTAINING PROTEIN DDB_G0283145"/>
    <property type="match status" value="1"/>
</dbReference>
<dbReference type="PROSITE" id="PS51459">
    <property type="entry name" value="FIDO"/>
    <property type="match status" value="1"/>
</dbReference>